<feature type="transmembrane region" description="Helical" evidence="1">
    <location>
        <begin position="382"/>
        <end position="411"/>
    </location>
</feature>
<proteinExistence type="predicted"/>
<evidence type="ECO:0000313" key="3">
    <source>
        <dbReference type="Proteomes" id="UP000559256"/>
    </source>
</evidence>
<keyword evidence="3" id="KW-1185">Reference proteome</keyword>
<accession>A0A8H5CGX8</accession>
<keyword evidence="1" id="KW-1133">Transmembrane helix</keyword>
<feature type="transmembrane region" description="Helical" evidence="1">
    <location>
        <begin position="279"/>
        <end position="298"/>
    </location>
</feature>
<dbReference type="Proteomes" id="UP000559256">
    <property type="component" value="Unassembled WGS sequence"/>
</dbReference>
<organism evidence="2 3">
    <name type="scientific">Tetrapyrgos nigripes</name>
    <dbReference type="NCBI Taxonomy" id="182062"/>
    <lineage>
        <taxon>Eukaryota</taxon>
        <taxon>Fungi</taxon>
        <taxon>Dikarya</taxon>
        <taxon>Basidiomycota</taxon>
        <taxon>Agaricomycotina</taxon>
        <taxon>Agaricomycetes</taxon>
        <taxon>Agaricomycetidae</taxon>
        <taxon>Agaricales</taxon>
        <taxon>Marasmiineae</taxon>
        <taxon>Marasmiaceae</taxon>
        <taxon>Tetrapyrgos</taxon>
    </lineage>
</organism>
<sequence>MAIQSTHCSSFSSSSSWQAFTHPDGWLYYYHPETNSVMYASEQPKEDPEMNKTSELENLEVLLDIRKKTEDVCQPRPSIRFVRFRQNYYLSIYPDDLRIDYWKFMCDYPSHRPLFNDNQEPPFSDFEPFQNAKMVLNFFKMDLLRRRLDSEAPFDLDQCKELLDHLNTYEPSSSRLTSPNEKVAFGVLISWILWVSAKHCQLHEYGRHSRRKSDPLRGYKQRITEAFRAMKLQDRTDGWVTLLRTIEQELTVSNLGATVLLSSSTAFLAVPGIDRNTQIITLMSMVLTLGSTITGLYLQCQTGRIGFKDVGQSILPSVFILQAHRGRYEELRPIMLAILFSVPFATFVWAMILFTVAVILFSKVGMSSSGEGASSTNPAPSLGNAAFTAVLTVTCMFFVIVLIIVVFFRLVQWQRRQNIQKEVEGARINKEVEVVVEKPSVEPRQDGLSPTSAVENIALYHMITVYNKSAK</sequence>
<dbReference type="AlphaFoldDB" id="A0A8H5CGX8"/>
<evidence type="ECO:0000256" key="1">
    <source>
        <dbReference type="SAM" id="Phobius"/>
    </source>
</evidence>
<dbReference type="OrthoDB" id="3208379at2759"/>
<reference evidence="2 3" key="1">
    <citation type="journal article" date="2020" name="ISME J.">
        <title>Uncovering the hidden diversity of litter-decomposition mechanisms in mushroom-forming fungi.</title>
        <authorList>
            <person name="Floudas D."/>
            <person name="Bentzer J."/>
            <person name="Ahren D."/>
            <person name="Johansson T."/>
            <person name="Persson P."/>
            <person name="Tunlid A."/>
        </authorList>
    </citation>
    <scope>NUCLEOTIDE SEQUENCE [LARGE SCALE GENOMIC DNA]</scope>
    <source>
        <strain evidence="2 3">CBS 291.85</strain>
    </source>
</reference>
<name>A0A8H5CGX8_9AGAR</name>
<keyword evidence="1" id="KW-0812">Transmembrane</keyword>
<dbReference type="EMBL" id="JAACJM010000169">
    <property type="protein sequence ID" value="KAF5341283.1"/>
    <property type="molecule type" value="Genomic_DNA"/>
</dbReference>
<protein>
    <submittedName>
        <fullName evidence="2">Uncharacterized protein</fullName>
    </submittedName>
</protein>
<comment type="caution">
    <text evidence="2">The sequence shown here is derived from an EMBL/GenBank/DDBJ whole genome shotgun (WGS) entry which is preliminary data.</text>
</comment>
<feature type="transmembrane region" description="Helical" evidence="1">
    <location>
        <begin position="334"/>
        <end position="362"/>
    </location>
</feature>
<gene>
    <name evidence="2" type="ORF">D9758_017638</name>
</gene>
<evidence type="ECO:0000313" key="2">
    <source>
        <dbReference type="EMBL" id="KAF5341283.1"/>
    </source>
</evidence>
<keyword evidence="1" id="KW-0472">Membrane</keyword>